<dbReference type="Gene3D" id="1.10.3680.10">
    <property type="entry name" value="TerB-like"/>
    <property type="match status" value="1"/>
</dbReference>
<accession>A0AA91DKV4</accession>
<evidence type="ECO:0000259" key="1">
    <source>
        <dbReference type="Pfam" id="PF05099"/>
    </source>
</evidence>
<reference evidence="2 3" key="1">
    <citation type="submission" date="2016-03" db="EMBL/GenBank/DDBJ databases">
        <title>Genome sequence of Variovorax paradoxus KB5.</title>
        <authorList>
            <person name="Jeong H."/>
            <person name="Hong C.E."/>
            <person name="Jo S.H."/>
            <person name="Park J.M."/>
        </authorList>
    </citation>
    <scope>NUCLEOTIDE SEQUENCE [LARGE SCALE GENOMIC DNA]</scope>
    <source>
        <strain evidence="2 3">KB5</strain>
    </source>
</reference>
<dbReference type="EMBL" id="LVHG01000061">
    <property type="protein sequence ID" value="OAK60533.1"/>
    <property type="molecule type" value="Genomic_DNA"/>
</dbReference>
<proteinExistence type="predicted"/>
<evidence type="ECO:0000313" key="3">
    <source>
        <dbReference type="Proteomes" id="UP000077852"/>
    </source>
</evidence>
<dbReference type="InterPro" id="IPR007791">
    <property type="entry name" value="DjlA_N"/>
</dbReference>
<gene>
    <name evidence="2" type="ORF">A3K87_23680</name>
</gene>
<dbReference type="AlphaFoldDB" id="A0AA91DKV4"/>
<dbReference type="InterPro" id="IPR029024">
    <property type="entry name" value="TerB-like"/>
</dbReference>
<dbReference type="SUPFAM" id="SSF158682">
    <property type="entry name" value="TerB-like"/>
    <property type="match status" value="1"/>
</dbReference>
<dbReference type="Proteomes" id="UP000077852">
    <property type="component" value="Unassembled WGS sequence"/>
</dbReference>
<comment type="caution">
    <text evidence="2">The sequence shown here is derived from an EMBL/GenBank/DDBJ whole genome shotgun (WGS) entry which is preliminary data.</text>
</comment>
<feature type="domain" description="Co-chaperone DjlA N-terminal" evidence="1">
    <location>
        <begin position="7"/>
        <end position="111"/>
    </location>
</feature>
<dbReference type="Pfam" id="PF05099">
    <property type="entry name" value="TerB"/>
    <property type="match status" value="1"/>
</dbReference>
<organism evidence="2 3">
    <name type="scientific">Variovorax paradoxus</name>
    <dbReference type="NCBI Taxonomy" id="34073"/>
    <lineage>
        <taxon>Bacteria</taxon>
        <taxon>Pseudomonadati</taxon>
        <taxon>Pseudomonadota</taxon>
        <taxon>Betaproteobacteria</taxon>
        <taxon>Burkholderiales</taxon>
        <taxon>Comamonadaceae</taxon>
        <taxon>Variovorax</taxon>
    </lineage>
</organism>
<dbReference type="RefSeq" id="WP_081269755.1">
    <property type="nucleotide sequence ID" value="NZ_LVHG01000061.1"/>
</dbReference>
<sequence>MTPSETQAIVTLSLLAAFVDGEKHERERAEIKRIAEGLSQADGVNLPTLYQDVLMKRVSLASVAGELKSTESRQLAYEMAVCVCDADGAQSDSERMFLADVRTSLGLGASAAGFSQQAEEIAAVPVAATAVATAANSPDGAELDKTILNAAILNGALELLPETLSTMAIIPLQMKLVYRIGQAHGYQLDSGHVKDFLATVGVGLTSQYLEQAGRKLLGGLLGKVGGGLLRGLGNQAVSSGMSFASTYALGHVAKRYYAGGRTLSAQMLKDAFSGVVKEGQSLQTQYLPAIQEKARTLDAGKVLSLVRGA</sequence>
<evidence type="ECO:0000313" key="2">
    <source>
        <dbReference type="EMBL" id="OAK60533.1"/>
    </source>
</evidence>
<name>A0AA91DKV4_VARPD</name>
<protein>
    <submittedName>
        <fullName evidence="2">GTPase</fullName>
    </submittedName>
</protein>